<organism evidence="4 5">
    <name type="scientific">Bacillus aerolatus</name>
    <dbReference type="NCBI Taxonomy" id="2653354"/>
    <lineage>
        <taxon>Bacteria</taxon>
        <taxon>Bacillati</taxon>
        <taxon>Bacillota</taxon>
        <taxon>Bacilli</taxon>
        <taxon>Bacillales</taxon>
        <taxon>Bacillaceae</taxon>
        <taxon>Bacillus</taxon>
    </lineage>
</organism>
<dbReference type="InterPro" id="IPR046342">
    <property type="entry name" value="CBS_dom_sf"/>
</dbReference>
<keyword evidence="5" id="KW-1185">Reference proteome</keyword>
<evidence type="ECO:0000313" key="5">
    <source>
        <dbReference type="Proteomes" id="UP000429595"/>
    </source>
</evidence>
<dbReference type="Gene3D" id="3.10.580.10">
    <property type="entry name" value="CBS-domain"/>
    <property type="match status" value="1"/>
</dbReference>
<accession>A0A6I1FKB9</accession>
<dbReference type="Proteomes" id="UP000429595">
    <property type="component" value="Unassembled WGS sequence"/>
</dbReference>
<dbReference type="SUPFAM" id="SSF54631">
    <property type="entry name" value="CBS-domain pair"/>
    <property type="match status" value="1"/>
</dbReference>
<dbReference type="AlphaFoldDB" id="A0A6I1FKB9"/>
<dbReference type="Pfam" id="PF00571">
    <property type="entry name" value="CBS"/>
    <property type="match status" value="2"/>
</dbReference>
<evidence type="ECO:0000259" key="3">
    <source>
        <dbReference type="PROSITE" id="PS51371"/>
    </source>
</evidence>
<name>A0A6I1FKB9_9BACI</name>
<comment type="caution">
    <text evidence="4">The sequence shown here is derived from an EMBL/GenBank/DDBJ whole genome shotgun (WGS) entry which is preliminary data.</text>
</comment>
<dbReference type="PROSITE" id="PS51371">
    <property type="entry name" value="CBS"/>
    <property type="match status" value="2"/>
</dbReference>
<evidence type="ECO:0000313" key="4">
    <source>
        <dbReference type="EMBL" id="KAB7707092.1"/>
    </source>
</evidence>
<gene>
    <name evidence="4" type="ORF">F9802_08760</name>
</gene>
<evidence type="ECO:0000256" key="1">
    <source>
        <dbReference type="ARBA" id="ARBA00023122"/>
    </source>
</evidence>
<dbReference type="PANTHER" id="PTHR43080:SF2">
    <property type="entry name" value="CBS DOMAIN-CONTAINING PROTEIN"/>
    <property type="match status" value="1"/>
</dbReference>
<sequence>MKIADIMTSNVEWCKPESKIYEAAEKMKELDVGVMPICDSGSVVGVVTDRDVVIKGVANNIPVDAQVSQVMSTDPVTGNRNMLVEDAAELMADHQIRRLPIVDDDKLVGIVSLGDLAVNQNTDRKAGEALEDISYPSEPEQ</sequence>
<dbReference type="InterPro" id="IPR000644">
    <property type="entry name" value="CBS_dom"/>
</dbReference>
<dbReference type="RefSeq" id="WP_152151008.1">
    <property type="nucleotide sequence ID" value="NZ_WEIO01000004.1"/>
</dbReference>
<dbReference type="SMART" id="SM00116">
    <property type="entry name" value="CBS"/>
    <property type="match status" value="2"/>
</dbReference>
<evidence type="ECO:0000256" key="2">
    <source>
        <dbReference type="PROSITE-ProRule" id="PRU00703"/>
    </source>
</evidence>
<keyword evidence="1 2" id="KW-0129">CBS domain</keyword>
<dbReference type="CDD" id="cd04622">
    <property type="entry name" value="CBS_pair_HRP1_like"/>
    <property type="match status" value="1"/>
</dbReference>
<proteinExistence type="predicted"/>
<reference evidence="4 5" key="1">
    <citation type="submission" date="2019-10" db="EMBL/GenBank/DDBJ databases">
        <title>Bacillus aerolatum sp. nov., isolated from bioaerosol of sport playgrounds.</title>
        <authorList>
            <person name="Chen P."/>
            <person name="Zhang G."/>
        </authorList>
    </citation>
    <scope>NUCLEOTIDE SEQUENCE [LARGE SCALE GENOMIC DNA]</scope>
    <source>
        <strain evidence="4 5">CX253</strain>
    </source>
</reference>
<feature type="domain" description="CBS" evidence="3">
    <location>
        <begin position="71"/>
        <end position="126"/>
    </location>
</feature>
<dbReference type="EMBL" id="WEIO01000004">
    <property type="protein sequence ID" value="KAB7707092.1"/>
    <property type="molecule type" value="Genomic_DNA"/>
</dbReference>
<dbReference type="InterPro" id="IPR051257">
    <property type="entry name" value="Diverse_CBS-Domain"/>
</dbReference>
<dbReference type="PANTHER" id="PTHR43080">
    <property type="entry name" value="CBS DOMAIN-CONTAINING PROTEIN CBSX3, MITOCHONDRIAL"/>
    <property type="match status" value="1"/>
</dbReference>
<feature type="domain" description="CBS" evidence="3">
    <location>
        <begin position="7"/>
        <end position="63"/>
    </location>
</feature>
<protein>
    <submittedName>
        <fullName evidence="4">CBS domain-containing protein</fullName>
    </submittedName>
</protein>